<evidence type="ECO:0000313" key="2">
    <source>
        <dbReference type="Proteomes" id="UP001212499"/>
    </source>
</evidence>
<organism evidence="1 2">
    <name type="scientific">Anabaenopsis arnoldii</name>
    <dbReference type="NCBI Taxonomy" id="2152938"/>
    <lineage>
        <taxon>Bacteria</taxon>
        <taxon>Bacillati</taxon>
        <taxon>Cyanobacteriota</taxon>
        <taxon>Cyanophyceae</taxon>
        <taxon>Nostocales</taxon>
        <taxon>Nodulariaceae</taxon>
        <taxon>Anabaenopsis</taxon>
    </lineage>
</organism>
<gene>
    <name evidence="1" type="ORF">PN457_01635</name>
</gene>
<dbReference type="Proteomes" id="UP001212499">
    <property type="component" value="Unassembled WGS sequence"/>
</dbReference>
<dbReference type="EMBL" id="JAQMUH010000019">
    <property type="protein sequence ID" value="MDB9538377.1"/>
    <property type="molecule type" value="Genomic_DNA"/>
</dbReference>
<accession>A0ABT5AM62</accession>
<protein>
    <submittedName>
        <fullName evidence="1">Uncharacterized protein</fullName>
    </submittedName>
</protein>
<sequence>MGFLPHTNVGILSFTEMQQLKNVNVSMGLMLEQLTPALLHTVCHYPHGEEQALKAILQSAGWELLPRLPIYIYNIPSFIIG</sequence>
<reference evidence="1 2" key="1">
    <citation type="submission" date="2023-01" db="EMBL/GenBank/DDBJ databases">
        <title>Genomes from the Australian National Cyanobacteria Reference Collection.</title>
        <authorList>
            <person name="Willis A."/>
            <person name="Lee E.M.F."/>
        </authorList>
    </citation>
    <scope>NUCLEOTIDE SEQUENCE [LARGE SCALE GENOMIC DNA]</scope>
    <source>
        <strain evidence="1 2">CS-1033</strain>
    </source>
</reference>
<keyword evidence="2" id="KW-1185">Reference proteome</keyword>
<proteinExistence type="predicted"/>
<comment type="caution">
    <text evidence="1">The sequence shown here is derived from an EMBL/GenBank/DDBJ whole genome shotgun (WGS) entry which is preliminary data.</text>
</comment>
<evidence type="ECO:0000313" key="1">
    <source>
        <dbReference type="EMBL" id="MDB9538377.1"/>
    </source>
</evidence>
<name>A0ABT5AM62_9CYAN</name>